<gene>
    <name evidence="1" type="ORF">DY000_02008422</name>
</gene>
<dbReference type="Proteomes" id="UP000266723">
    <property type="component" value="Unassembled WGS sequence"/>
</dbReference>
<proteinExistence type="predicted"/>
<sequence length="231" mass="26259">MTDRSKKVNSIDIQKIDELTTKVDQLLKNNQGKSSSWKKLHRAIQKAAPETERQQRISRSETQEKIKALFTEALTLSLKVIIDKLDIMDVEPLQLTLVFVNSSTSVPYSSIRDLPVTDRSKKVNSIDTQKIDELTTKVDQLLKNKQGKSSSWKKLHRTIQKAAPETERQQRISRSETQEKIKALFTEALTLSLKVIIDKLDIMDVEPLQLTLVFVNSSTSVPYSSIRDLPG</sequence>
<evidence type="ECO:0000313" key="2">
    <source>
        <dbReference type="Proteomes" id="UP000266723"/>
    </source>
</evidence>
<accession>A0ABQ7BTW9</accession>
<organism evidence="1 2">
    <name type="scientific">Brassica cretica</name>
    <name type="common">Mustard</name>
    <dbReference type="NCBI Taxonomy" id="69181"/>
    <lineage>
        <taxon>Eukaryota</taxon>
        <taxon>Viridiplantae</taxon>
        <taxon>Streptophyta</taxon>
        <taxon>Embryophyta</taxon>
        <taxon>Tracheophyta</taxon>
        <taxon>Spermatophyta</taxon>
        <taxon>Magnoliopsida</taxon>
        <taxon>eudicotyledons</taxon>
        <taxon>Gunneridae</taxon>
        <taxon>Pentapetalae</taxon>
        <taxon>rosids</taxon>
        <taxon>malvids</taxon>
        <taxon>Brassicales</taxon>
        <taxon>Brassicaceae</taxon>
        <taxon>Brassiceae</taxon>
        <taxon>Brassica</taxon>
    </lineage>
</organism>
<keyword evidence="2" id="KW-1185">Reference proteome</keyword>
<reference evidence="1 2" key="1">
    <citation type="journal article" date="2020" name="BMC Genomics">
        <title>Intraspecific diversification of the crop wild relative Brassica cretica Lam. using demographic model selection.</title>
        <authorList>
            <person name="Kioukis A."/>
            <person name="Michalopoulou V.A."/>
            <person name="Briers L."/>
            <person name="Pirintsos S."/>
            <person name="Studholme D.J."/>
            <person name="Pavlidis P."/>
            <person name="Sarris P.F."/>
        </authorList>
    </citation>
    <scope>NUCLEOTIDE SEQUENCE [LARGE SCALE GENOMIC DNA]</scope>
    <source>
        <strain evidence="2">cv. PFS-1207/04</strain>
    </source>
</reference>
<comment type="caution">
    <text evidence="1">The sequence shown here is derived from an EMBL/GenBank/DDBJ whole genome shotgun (WGS) entry which is preliminary data.</text>
</comment>
<dbReference type="EMBL" id="QGKV02000832">
    <property type="protein sequence ID" value="KAF3542817.1"/>
    <property type="molecule type" value="Genomic_DNA"/>
</dbReference>
<evidence type="ECO:0000313" key="1">
    <source>
        <dbReference type="EMBL" id="KAF3542817.1"/>
    </source>
</evidence>
<name>A0ABQ7BTW9_BRACR</name>
<protein>
    <submittedName>
        <fullName evidence="1">Uncharacterized protein</fullName>
    </submittedName>
</protein>